<reference evidence="3" key="2">
    <citation type="submission" date="2021-01" db="EMBL/GenBank/DDBJ databases">
        <authorList>
            <person name="Mieszkin S."/>
            <person name="Pouder E."/>
            <person name="Alain K."/>
        </authorList>
    </citation>
    <scope>NUCLEOTIDE SEQUENCE</scope>
    <source>
        <strain evidence="3">HW T2.11</strain>
    </source>
</reference>
<dbReference type="AlphaFoldDB" id="A0A963YPE8"/>
<dbReference type="Pfam" id="PF13229">
    <property type="entry name" value="Beta_helix"/>
    <property type="match status" value="1"/>
</dbReference>
<comment type="caution">
    <text evidence="3">The sequence shown here is derived from an EMBL/GenBank/DDBJ whole genome shotgun (WGS) entry which is preliminary data.</text>
</comment>
<sequence length="522" mass="56638">MAEGMENWWHHAPVFDPRDFGAKGDGIALDSPAINRAIQKAMDAGGGTVRLSAGTYRSFSIRLASRIRLHLEQGAVLLAADPPPEPTPTGGYDLPEANLAAQFPYQDFGHSYCRNSLLSGLGLTDVVIDGPGLIWGAGLVNGDYEPGHLPAMQPGVGNKAIALFDCARVTIRDINILEAGHVAILAAGCTDMVVERLRIDTNRDGVNLDCCRNVRVEACRINSPNDDGICLKSSYVLGRLAMTEDILIRGNWVSGRYQIGSTLDGSYRLIDEGPEKLCNVTHRTGRIKFGTESNGGFRRVRILDNHLQGSRGLALETVDGALLEDVTIRGLTMRDLRHAPIYIRLGARLRGPAGTRPGILRGITIEDLDAQQSFSAMPIIIAGIPGHRIEDVVMRHIHLHQPGGQSARIARRRVPEAVASYPDPECFGVDLPAAGLFARHVKGLTLHRFTVNCAKPDKRPLTWLQDVIGGSIQTRHLHNLPAALLVHAEAAVRIGVRQDGGRPFMLTQAPRYLPVSPEDAHG</sequence>
<dbReference type="Proteomes" id="UP000708298">
    <property type="component" value="Unassembled WGS sequence"/>
</dbReference>
<dbReference type="SMART" id="SM00710">
    <property type="entry name" value="PbH1"/>
    <property type="match status" value="5"/>
</dbReference>
<evidence type="ECO:0000259" key="2">
    <source>
        <dbReference type="Pfam" id="PF13229"/>
    </source>
</evidence>
<dbReference type="EMBL" id="JAESVB010000001">
    <property type="protein sequence ID" value="MCB8874238.1"/>
    <property type="molecule type" value="Genomic_DNA"/>
</dbReference>
<dbReference type="InterPro" id="IPR006626">
    <property type="entry name" value="PbH1"/>
</dbReference>
<proteinExistence type="predicted"/>
<dbReference type="PANTHER" id="PTHR31339:SF9">
    <property type="entry name" value="PLASMIN AND FIBRONECTIN-BINDING PROTEIN A"/>
    <property type="match status" value="1"/>
</dbReference>
<reference evidence="3" key="1">
    <citation type="journal article" date="2021" name="Microorganisms">
        <title>Acidisoma silvae sp. nov. and Acidisomacellulosilytica sp. nov., Two Acidophilic Bacteria Isolated from Decaying Wood, Hydrolyzing Cellulose and Producing Poly-3-hydroxybutyrate.</title>
        <authorList>
            <person name="Mieszkin S."/>
            <person name="Pouder E."/>
            <person name="Uroz S."/>
            <person name="Simon-Colin C."/>
            <person name="Alain K."/>
        </authorList>
    </citation>
    <scope>NUCLEOTIDE SEQUENCE</scope>
    <source>
        <strain evidence="3">HW T2.11</strain>
    </source>
</reference>
<keyword evidence="4" id="KW-1185">Reference proteome</keyword>
<dbReference type="SUPFAM" id="SSF51126">
    <property type="entry name" value="Pectin lyase-like"/>
    <property type="match status" value="1"/>
</dbReference>
<feature type="domain" description="Right handed beta helix" evidence="2">
    <location>
        <begin position="159"/>
        <end position="238"/>
    </location>
</feature>
<dbReference type="InterPro" id="IPR039448">
    <property type="entry name" value="Beta_helix"/>
</dbReference>
<dbReference type="InterPro" id="IPR051801">
    <property type="entry name" value="GH28_Enzymes"/>
</dbReference>
<accession>A0A963YPE8</accession>
<dbReference type="Pfam" id="PF12708">
    <property type="entry name" value="Pect-lyase_RHGA_epim"/>
    <property type="match status" value="1"/>
</dbReference>
<dbReference type="InterPro" id="IPR011050">
    <property type="entry name" value="Pectin_lyase_fold/virulence"/>
</dbReference>
<dbReference type="InterPro" id="IPR012334">
    <property type="entry name" value="Pectin_lyas_fold"/>
</dbReference>
<dbReference type="InterPro" id="IPR024535">
    <property type="entry name" value="RHGA/B-epi-like_pectate_lyase"/>
</dbReference>
<evidence type="ECO:0000313" key="3">
    <source>
        <dbReference type="EMBL" id="MCB8874238.1"/>
    </source>
</evidence>
<evidence type="ECO:0000313" key="4">
    <source>
        <dbReference type="Proteomes" id="UP000708298"/>
    </source>
</evidence>
<dbReference type="Gene3D" id="2.160.20.10">
    <property type="entry name" value="Single-stranded right-handed beta-helix, Pectin lyase-like"/>
    <property type="match status" value="1"/>
</dbReference>
<dbReference type="PANTHER" id="PTHR31339">
    <property type="entry name" value="PECTIN LYASE-RELATED"/>
    <property type="match status" value="1"/>
</dbReference>
<evidence type="ECO:0000259" key="1">
    <source>
        <dbReference type="Pfam" id="PF12708"/>
    </source>
</evidence>
<organism evidence="3 4">
    <name type="scientific">Acidisoma silvae</name>
    <dbReference type="NCBI Taxonomy" id="2802396"/>
    <lineage>
        <taxon>Bacteria</taxon>
        <taxon>Pseudomonadati</taxon>
        <taxon>Pseudomonadota</taxon>
        <taxon>Alphaproteobacteria</taxon>
        <taxon>Acetobacterales</taxon>
        <taxon>Acidocellaceae</taxon>
        <taxon>Acidisoma</taxon>
    </lineage>
</organism>
<name>A0A963YPE8_9PROT</name>
<dbReference type="RefSeq" id="WP_227319887.1">
    <property type="nucleotide sequence ID" value="NZ_JAESVB010000001.1"/>
</dbReference>
<protein>
    <submittedName>
        <fullName evidence="3">Right-handed parallel beta-helix repeat-containing protein</fullName>
    </submittedName>
</protein>
<gene>
    <name evidence="3" type="ORF">ASILVAE211_03510</name>
</gene>
<feature type="domain" description="Rhamnogalacturonase A/B/Epimerase-like pectate lyase" evidence="1">
    <location>
        <begin position="18"/>
        <end position="57"/>
    </location>
</feature>